<comment type="caution">
    <text evidence="1">The sequence shown here is derived from an EMBL/GenBank/DDBJ whole genome shotgun (WGS) entry which is preliminary data.</text>
</comment>
<dbReference type="RefSeq" id="WP_345434814.1">
    <property type="nucleotide sequence ID" value="NZ_BAABKO010000001.1"/>
</dbReference>
<keyword evidence="2" id="KW-1185">Reference proteome</keyword>
<sequence>MSRAARFRRPSPALAAERMRLQASVRPTAREMFPILRERLLASRPVIGEIDGTPVYGEPTFRNVIENGVLR</sequence>
<accession>A0ABP8ZQS7</accession>
<gene>
    <name evidence="1" type="ORF">GCM10023351_00920</name>
</gene>
<dbReference type="EMBL" id="BAABKO010000001">
    <property type="protein sequence ID" value="GAA4762327.1"/>
    <property type="molecule type" value="Genomic_DNA"/>
</dbReference>
<dbReference type="Proteomes" id="UP001501645">
    <property type="component" value="Unassembled WGS sequence"/>
</dbReference>
<protein>
    <submittedName>
        <fullName evidence="1">Uncharacterized protein</fullName>
    </submittedName>
</protein>
<organism evidence="1 2">
    <name type="scientific">Microbacterium gilvum</name>
    <dbReference type="NCBI Taxonomy" id="1336204"/>
    <lineage>
        <taxon>Bacteria</taxon>
        <taxon>Bacillati</taxon>
        <taxon>Actinomycetota</taxon>
        <taxon>Actinomycetes</taxon>
        <taxon>Micrococcales</taxon>
        <taxon>Microbacteriaceae</taxon>
        <taxon>Microbacterium</taxon>
    </lineage>
</organism>
<evidence type="ECO:0000313" key="2">
    <source>
        <dbReference type="Proteomes" id="UP001501645"/>
    </source>
</evidence>
<reference evidence="2" key="1">
    <citation type="journal article" date="2019" name="Int. J. Syst. Evol. Microbiol.">
        <title>The Global Catalogue of Microorganisms (GCM) 10K type strain sequencing project: providing services to taxonomists for standard genome sequencing and annotation.</title>
        <authorList>
            <consortium name="The Broad Institute Genomics Platform"/>
            <consortium name="The Broad Institute Genome Sequencing Center for Infectious Disease"/>
            <person name="Wu L."/>
            <person name="Ma J."/>
        </authorList>
    </citation>
    <scope>NUCLEOTIDE SEQUENCE [LARGE SCALE GENOMIC DNA]</scope>
    <source>
        <strain evidence="2">JCM 18537</strain>
    </source>
</reference>
<name>A0ABP8ZQS7_9MICO</name>
<proteinExistence type="predicted"/>
<evidence type="ECO:0000313" key="1">
    <source>
        <dbReference type="EMBL" id="GAA4762327.1"/>
    </source>
</evidence>